<keyword evidence="1" id="KW-0472">Membrane</keyword>
<proteinExistence type="predicted"/>
<evidence type="ECO:0000313" key="2">
    <source>
        <dbReference type="EMBL" id="AQT47792.1"/>
    </source>
</evidence>
<feature type="transmembrane region" description="Helical" evidence="1">
    <location>
        <begin position="101"/>
        <end position="121"/>
    </location>
</feature>
<keyword evidence="3" id="KW-1185">Reference proteome</keyword>
<name>A0A1U9MJE3_9HYPH</name>
<dbReference type="KEGG" id="bapi:BBC0122_016910"/>
<keyword evidence="1" id="KW-0812">Transmembrane</keyword>
<dbReference type="AlphaFoldDB" id="A0A1U9MJE3"/>
<dbReference type="Proteomes" id="UP000189632">
    <property type="component" value="Chromosome"/>
</dbReference>
<sequence>MPLPFLCVISSISPPPSPRYSGSPFFPFEAFSFCFSALLFLPYQAVPVLIGLCLFHDPLFRHPLFLLTSLFLRLAVPSLSRRTCPERLLPFPRLAVPTTCSSFTLLFPLLAIPFALLFLFFSVPSLSTRACADWLLPFPRPAVPPPLISPHPSLPSSLCSFPIKPRLSRTAPALSCLPFCFALSNCGFRPLPLSRAFLFSSRCFQTMGMIATF</sequence>
<dbReference type="EMBL" id="CP015625">
    <property type="protein sequence ID" value="AQT47792.1"/>
    <property type="molecule type" value="Genomic_DNA"/>
</dbReference>
<evidence type="ECO:0000256" key="1">
    <source>
        <dbReference type="SAM" id="Phobius"/>
    </source>
</evidence>
<evidence type="ECO:0008006" key="4">
    <source>
        <dbReference type="Google" id="ProtNLM"/>
    </source>
</evidence>
<organism evidence="2 3">
    <name type="scientific">Bartonella choladocola</name>
    <dbReference type="NCBI Taxonomy" id="2750995"/>
    <lineage>
        <taxon>Bacteria</taxon>
        <taxon>Pseudomonadati</taxon>
        <taxon>Pseudomonadota</taxon>
        <taxon>Alphaproteobacteria</taxon>
        <taxon>Hyphomicrobiales</taxon>
        <taxon>Bartonellaceae</taxon>
        <taxon>Bartonella</taxon>
    </lineage>
</organism>
<reference evidence="2 3" key="1">
    <citation type="submission" date="2016-11" db="EMBL/GenBank/DDBJ databases">
        <title>Comparative genomics of Bartonella apis.</title>
        <authorList>
            <person name="Engel P."/>
        </authorList>
    </citation>
    <scope>NUCLEOTIDE SEQUENCE [LARGE SCALE GENOMIC DNA]</scope>
    <source>
        <strain evidence="2 3">BBC0122</strain>
    </source>
</reference>
<protein>
    <recommendedName>
        <fullName evidence="4">Transmembrane protein</fullName>
    </recommendedName>
</protein>
<feature type="transmembrane region" description="Helical" evidence="1">
    <location>
        <begin position="30"/>
        <end position="55"/>
    </location>
</feature>
<keyword evidence="1" id="KW-1133">Transmembrane helix</keyword>
<evidence type="ECO:0000313" key="3">
    <source>
        <dbReference type="Proteomes" id="UP000189632"/>
    </source>
</evidence>
<gene>
    <name evidence="2" type="ORF">BBC0122_016910</name>
</gene>
<accession>A0A1U9MJE3</accession>